<keyword evidence="3" id="KW-1185">Reference proteome</keyword>
<dbReference type="RefSeq" id="WP_386810862.1">
    <property type="nucleotide sequence ID" value="NZ_JBHTIH010000002.1"/>
</dbReference>
<evidence type="ECO:0000259" key="1">
    <source>
        <dbReference type="Pfam" id="PF13439"/>
    </source>
</evidence>
<evidence type="ECO:0000313" key="3">
    <source>
        <dbReference type="Proteomes" id="UP001597090"/>
    </source>
</evidence>
<dbReference type="InterPro" id="IPR028098">
    <property type="entry name" value="Glyco_trans_4-like_N"/>
</dbReference>
<dbReference type="Pfam" id="PF13692">
    <property type="entry name" value="Glyco_trans_1_4"/>
    <property type="match status" value="1"/>
</dbReference>
<dbReference type="SUPFAM" id="SSF53756">
    <property type="entry name" value="UDP-Glycosyltransferase/glycogen phosphorylase"/>
    <property type="match status" value="1"/>
</dbReference>
<dbReference type="Gene3D" id="3.40.50.2000">
    <property type="entry name" value="Glycogen Phosphorylase B"/>
    <property type="match status" value="2"/>
</dbReference>
<protein>
    <submittedName>
        <fullName evidence="2">Glycosyltransferase family 4 protein</fullName>
        <ecNumber evidence="2">2.4.-.-</ecNumber>
    </submittedName>
</protein>
<dbReference type="EC" id="2.4.-.-" evidence="2"/>
<dbReference type="EMBL" id="JBHTIH010000002">
    <property type="protein sequence ID" value="MFD0737905.1"/>
    <property type="molecule type" value="Genomic_DNA"/>
</dbReference>
<dbReference type="CDD" id="cd03801">
    <property type="entry name" value="GT4_PimA-like"/>
    <property type="match status" value="1"/>
</dbReference>
<gene>
    <name evidence="2" type="ORF">ACFQZQ_01190</name>
</gene>
<proteinExistence type="predicted"/>
<comment type="caution">
    <text evidence="2">The sequence shown here is derived from an EMBL/GenBank/DDBJ whole genome shotgun (WGS) entry which is preliminary data.</text>
</comment>
<reference evidence="3" key="1">
    <citation type="journal article" date="2019" name="Int. J. Syst. Evol. Microbiol.">
        <title>The Global Catalogue of Microorganisms (GCM) 10K type strain sequencing project: providing services to taxonomists for standard genome sequencing and annotation.</title>
        <authorList>
            <consortium name="The Broad Institute Genomics Platform"/>
            <consortium name="The Broad Institute Genome Sequencing Center for Infectious Disease"/>
            <person name="Wu L."/>
            <person name="Ma J."/>
        </authorList>
    </citation>
    <scope>NUCLEOTIDE SEQUENCE [LARGE SCALE GENOMIC DNA]</scope>
    <source>
        <strain evidence="3">CCUG 55491</strain>
    </source>
</reference>
<dbReference type="GO" id="GO:0016757">
    <property type="term" value="F:glycosyltransferase activity"/>
    <property type="evidence" value="ECO:0007669"/>
    <property type="project" value="UniProtKB-KW"/>
</dbReference>
<feature type="domain" description="Glycosyltransferase subfamily 4-like N-terminal" evidence="1">
    <location>
        <begin position="22"/>
        <end position="190"/>
    </location>
</feature>
<dbReference type="PANTHER" id="PTHR45947:SF3">
    <property type="entry name" value="SULFOQUINOVOSYL TRANSFERASE SQD2"/>
    <property type="match status" value="1"/>
</dbReference>
<dbReference type="Proteomes" id="UP001597090">
    <property type="component" value="Unassembled WGS sequence"/>
</dbReference>
<keyword evidence="2" id="KW-0808">Transferase</keyword>
<dbReference type="PANTHER" id="PTHR45947">
    <property type="entry name" value="SULFOQUINOVOSYL TRANSFERASE SQD2"/>
    <property type="match status" value="1"/>
</dbReference>
<sequence>MNARPLHVLMVLESSYPAERGGGAEGQVRTLARGLRARGQRVTVLVPRLRRGPQQKIARVDGVPVCRLAYPRVPLLGSVWLWLATTAFLVRRRHRYDAWHVHIAHHLAAICALLGRCLNKRVLVKVAGSWELERGTLAPGSGALNRLAYLGLRHAGAWQAISRRMAATLATRGIAASRIVALPNAVHTERFADLQRAPDMPARFIFIGRMTEEKSLDTLIDAFADIVPTHRDASLLLVGTGALETPLRQQAHRLGLGARIDFAGHRDDIEAQLCDASIGVQCSRIEGLSNTLLESMAAGLPMVASRISGNEDFVRDGENGWLFEPGDRAGLARCMARAATLTPLQRRTMGDEARATVKRQAGVEQVVARLMALYRGERAPLVATELPSRSS</sequence>
<accession>A0ABW2YJR6</accession>
<dbReference type="Pfam" id="PF13439">
    <property type="entry name" value="Glyco_transf_4"/>
    <property type="match status" value="1"/>
</dbReference>
<name>A0ABW2YJR6_9GAMM</name>
<evidence type="ECO:0000313" key="2">
    <source>
        <dbReference type="EMBL" id="MFD0737905.1"/>
    </source>
</evidence>
<keyword evidence="2" id="KW-0328">Glycosyltransferase</keyword>
<dbReference type="InterPro" id="IPR050194">
    <property type="entry name" value="Glycosyltransferase_grp1"/>
</dbReference>
<organism evidence="2 3">
    <name type="scientific">Lysobacter koreensis</name>
    <dbReference type="NCBI Taxonomy" id="266122"/>
    <lineage>
        <taxon>Bacteria</taxon>
        <taxon>Pseudomonadati</taxon>
        <taxon>Pseudomonadota</taxon>
        <taxon>Gammaproteobacteria</taxon>
        <taxon>Lysobacterales</taxon>
        <taxon>Lysobacteraceae</taxon>
        <taxon>Lysobacter</taxon>
    </lineage>
</organism>